<dbReference type="EMBL" id="CAHPSC010000117">
    <property type="protein sequence ID" value="CAB5711334.1"/>
    <property type="molecule type" value="Genomic_DNA"/>
</dbReference>
<proteinExistence type="predicted"/>
<accession>A0AA35GL24</accession>
<name>A0AA35GL24_9BURK</name>
<sequence>MTGDDLILTHNSTGEVDHLKSVEMITFDTGASLYIADSEAEAAIAHIATKWLGRDLTAEEGAQFQAYSHLTALEVAQAVLRGPYGEQLQGHTAEELIAGWQDNPQILRMDVVSEVVQGSTGVDAINYGVKLADAHLQWVSDGVWEGTNVTNGDMAQLHSIERVHFSDASVALDGANLAALIAVTLGEASLQDRAITSEGLALMDSGWSNQAIGAAALQLAMGAGTHTAEDTVQWLWTKAYGSAGTAEQLQPYVQQLQSGATTVGDLAWEAAQYAQANPQVGLAGVQQQGLVYDAVVA</sequence>
<comment type="caution">
    <text evidence="1">The sequence shown here is derived from an EMBL/GenBank/DDBJ whole genome shotgun (WGS) entry which is preliminary data.</text>
</comment>
<evidence type="ECO:0008006" key="3">
    <source>
        <dbReference type="Google" id="ProtNLM"/>
    </source>
</evidence>
<reference evidence="1" key="1">
    <citation type="submission" date="2020-05" db="EMBL/GenBank/DDBJ databases">
        <authorList>
            <person name="Delgado-Blas J."/>
        </authorList>
    </citation>
    <scope>NUCLEOTIDE SEQUENCE</scope>
    <source>
        <strain evidence="1">BB1454</strain>
    </source>
</reference>
<dbReference type="Proteomes" id="UP000834458">
    <property type="component" value="Unassembled WGS sequence"/>
</dbReference>
<protein>
    <recommendedName>
        <fullName evidence="3">DUF4214 domain-containing protein</fullName>
    </recommendedName>
</protein>
<organism evidence="1 2">
    <name type="scientific">Comamonas aquatica</name>
    <dbReference type="NCBI Taxonomy" id="225991"/>
    <lineage>
        <taxon>Bacteria</taxon>
        <taxon>Pseudomonadati</taxon>
        <taxon>Pseudomonadota</taxon>
        <taxon>Betaproteobacteria</taxon>
        <taxon>Burkholderiales</taxon>
        <taxon>Comamonadaceae</taxon>
        <taxon>Comamonas</taxon>
    </lineage>
</organism>
<evidence type="ECO:0000313" key="2">
    <source>
        <dbReference type="Proteomes" id="UP000834458"/>
    </source>
</evidence>
<evidence type="ECO:0000313" key="1">
    <source>
        <dbReference type="EMBL" id="CAB5711334.1"/>
    </source>
</evidence>
<dbReference type="AlphaFoldDB" id="A0AA35GL24"/>
<gene>
    <name evidence="1" type="ORF">GHA_03687</name>
</gene>